<name>A0A420YGH7_9PEZI</name>
<feature type="signal peptide" evidence="4">
    <location>
        <begin position="1"/>
        <end position="19"/>
    </location>
</feature>
<evidence type="ECO:0008006" key="7">
    <source>
        <dbReference type="Google" id="ProtNLM"/>
    </source>
</evidence>
<protein>
    <recommendedName>
        <fullName evidence="7">Histidine acid phosphatase</fullName>
    </recommendedName>
</protein>
<proteinExistence type="inferred from homology"/>
<dbReference type="InterPro" id="IPR029033">
    <property type="entry name" value="His_PPase_superfam"/>
</dbReference>
<evidence type="ECO:0000256" key="1">
    <source>
        <dbReference type="ARBA" id="ARBA00005375"/>
    </source>
</evidence>
<feature type="region of interest" description="Disordered" evidence="2">
    <location>
        <begin position="523"/>
        <end position="595"/>
    </location>
</feature>
<keyword evidence="3" id="KW-1133">Transmembrane helix</keyword>
<dbReference type="GO" id="GO:0016791">
    <property type="term" value="F:phosphatase activity"/>
    <property type="evidence" value="ECO:0007669"/>
    <property type="project" value="TreeGrafter"/>
</dbReference>
<dbReference type="AlphaFoldDB" id="A0A420YGH7"/>
<dbReference type="OrthoDB" id="258392at2759"/>
<sequence length="595" mass="63942">MATLALVISLAALLASSSAQNVMTEEADVHVWSSVSYIFHGEKTPLRGLKATKESLTPLGAHQMLDQGSMFRARYIPDSVDANMTRAPIASLSADAIDNTQISVIASNDIYVSTSALAFLQGLYPPSSHAYADGAGGIRAAGLANHTLVDWPLHGYQYPAMEVLSVLDPNSVWIQGHVACTRYQQSVLHFIDDPTVGKIYKDTLNTYRNMWDKYFTAAFPENLATFEYAYDLYEYAAYQFNHDKDTHHQMLTANTSYSTDLAFLAELAGTQQRDLNGNLSVSGVVPGDMIRAISGRMLAGKVLERMKLNIASKGANNKLNLMFGSFEPFVAFFALSGLVNGNSAGDFQQLPNNGAAMVFELFSVGGNASTYPETHNLWVRFLYRNSSLPDTPFTPYPLFGDGNFPGSMQYVDFASAMQAVAVDGIAGWCNLCESINLFCQALKSNTGGSLDPTLSGSHGTNTSGLNPVVAGAIGAAVTVFVAGALLSGAMVFGGVRYHRPDGKGRTGFLGGFKGARKMASDTDVSYSKSGARHERTSSWELRHGGKKAEEQVTTSGVGAVVQPKNVARSTVSTKGDDDDGFSILEHTPVKPREDV</sequence>
<feature type="chain" id="PRO_5019105498" description="Histidine acid phosphatase" evidence="4">
    <location>
        <begin position="20"/>
        <end position="595"/>
    </location>
</feature>
<evidence type="ECO:0000313" key="6">
    <source>
        <dbReference type="Proteomes" id="UP000275385"/>
    </source>
</evidence>
<evidence type="ECO:0000313" key="5">
    <source>
        <dbReference type="EMBL" id="RKU46962.1"/>
    </source>
</evidence>
<dbReference type="InterPro" id="IPR050645">
    <property type="entry name" value="Histidine_acid_phosphatase"/>
</dbReference>
<evidence type="ECO:0000256" key="3">
    <source>
        <dbReference type="SAM" id="Phobius"/>
    </source>
</evidence>
<comment type="similarity">
    <text evidence="1">Belongs to the histidine acid phosphatase family.</text>
</comment>
<dbReference type="Proteomes" id="UP000275385">
    <property type="component" value="Unassembled WGS sequence"/>
</dbReference>
<comment type="caution">
    <text evidence="5">The sequence shown here is derived from an EMBL/GenBank/DDBJ whole genome shotgun (WGS) entry which is preliminary data.</text>
</comment>
<keyword evidence="3" id="KW-0472">Membrane</keyword>
<keyword evidence="4" id="KW-0732">Signal</keyword>
<gene>
    <name evidence="5" type="ORF">DL546_006414</name>
</gene>
<keyword evidence="3" id="KW-0812">Transmembrane</keyword>
<dbReference type="Pfam" id="PF00328">
    <property type="entry name" value="His_Phos_2"/>
    <property type="match status" value="1"/>
</dbReference>
<evidence type="ECO:0000256" key="2">
    <source>
        <dbReference type="SAM" id="MobiDB-lite"/>
    </source>
</evidence>
<reference evidence="5 6" key="1">
    <citation type="submission" date="2018-08" db="EMBL/GenBank/DDBJ databases">
        <title>Draft genome of the lignicolous fungus Coniochaeta pulveracea.</title>
        <authorList>
            <person name="Borstlap C.J."/>
            <person name="De Witt R.N."/>
            <person name="Botha A."/>
            <person name="Volschenk H."/>
        </authorList>
    </citation>
    <scope>NUCLEOTIDE SEQUENCE [LARGE SCALE GENOMIC DNA]</scope>
    <source>
        <strain evidence="5 6">CAB683</strain>
    </source>
</reference>
<evidence type="ECO:0000256" key="4">
    <source>
        <dbReference type="SAM" id="SignalP"/>
    </source>
</evidence>
<dbReference type="STRING" id="177199.A0A420YGH7"/>
<dbReference type="Gene3D" id="3.40.50.1240">
    <property type="entry name" value="Phosphoglycerate mutase-like"/>
    <property type="match status" value="1"/>
</dbReference>
<accession>A0A420YGH7</accession>
<dbReference type="InterPro" id="IPR000560">
    <property type="entry name" value="His_Pase_clade-2"/>
</dbReference>
<organism evidence="5 6">
    <name type="scientific">Coniochaeta pulveracea</name>
    <dbReference type="NCBI Taxonomy" id="177199"/>
    <lineage>
        <taxon>Eukaryota</taxon>
        <taxon>Fungi</taxon>
        <taxon>Dikarya</taxon>
        <taxon>Ascomycota</taxon>
        <taxon>Pezizomycotina</taxon>
        <taxon>Sordariomycetes</taxon>
        <taxon>Sordariomycetidae</taxon>
        <taxon>Coniochaetales</taxon>
        <taxon>Coniochaetaceae</taxon>
        <taxon>Coniochaeta</taxon>
    </lineage>
</organism>
<dbReference type="PANTHER" id="PTHR11567">
    <property type="entry name" value="ACID PHOSPHATASE-RELATED"/>
    <property type="match status" value="1"/>
</dbReference>
<dbReference type="PANTHER" id="PTHR11567:SF127">
    <property type="entry name" value="HISTIDINE ACID PHOSPHATASE"/>
    <property type="match status" value="1"/>
</dbReference>
<dbReference type="EMBL" id="QVQW01000011">
    <property type="protein sequence ID" value="RKU46962.1"/>
    <property type="molecule type" value="Genomic_DNA"/>
</dbReference>
<keyword evidence="6" id="KW-1185">Reference proteome</keyword>
<feature type="compositionally biased region" description="Basic and acidic residues" evidence="2">
    <location>
        <begin position="531"/>
        <end position="550"/>
    </location>
</feature>
<feature type="transmembrane region" description="Helical" evidence="3">
    <location>
        <begin position="468"/>
        <end position="495"/>
    </location>
</feature>
<dbReference type="SUPFAM" id="SSF53254">
    <property type="entry name" value="Phosphoglycerate mutase-like"/>
    <property type="match status" value="1"/>
</dbReference>